<evidence type="ECO:0000256" key="1">
    <source>
        <dbReference type="SAM" id="MobiDB-lite"/>
    </source>
</evidence>
<proteinExistence type="predicted"/>
<dbReference type="OrthoDB" id="247013at2759"/>
<dbReference type="PANTHER" id="PTHR12775:SF0">
    <property type="entry name" value="REPLICATION TERMINATION FACTOR 2"/>
    <property type="match status" value="1"/>
</dbReference>
<gene>
    <name evidence="2" type="ORF">FVE85_2478</name>
</gene>
<accession>A0A5J4YLE4</accession>
<dbReference type="GO" id="GO:0005634">
    <property type="term" value="C:nucleus"/>
    <property type="evidence" value="ECO:0007669"/>
    <property type="project" value="TreeGrafter"/>
</dbReference>
<dbReference type="GO" id="GO:0006274">
    <property type="term" value="P:DNA replication termination"/>
    <property type="evidence" value="ECO:0007669"/>
    <property type="project" value="TreeGrafter"/>
</dbReference>
<dbReference type="Proteomes" id="UP000324585">
    <property type="component" value="Unassembled WGS sequence"/>
</dbReference>
<organism evidence="2 3">
    <name type="scientific">Porphyridium purpureum</name>
    <name type="common">Red alga</name>
    <name type="synonym">Porphyridium cruentum</name>
    <dbReference type="NCBI Taxonomy" id="35688"/>
    <lineage>
        <taxon>Eukaryota</taxon>
        <taxon>Rhodophyta</taxon>
        <taxon>Bangiophyceae</taxon>
        <taxon>Porphyridiales</taxon>
        <taxon>Porphyridiaceae</taxon>
        <taxon>Porphyridium</taxon>
    </lineage>
</organism>
<keyword evidence="3" id="KW-1185">Reference proteome</keyword>
<feature type="region of interest" description="Disordered" evidence="1">
    <location>
        <begin position="222"/>
        <end position="263"/>
    </location>
</feature>
<dbReference type="EMBL" id="VRMN01000013">
    <property type="protein sequence ID" value="KAA8491463.1"/>
    <property type="molecule type" value="Genomic_DNA"/>
</dbReference>
<dbReference type="AlphaFoldDB" id="A0A5J4YLE4"/>
<evidence type="ECO:0000313" key="2">
    <source>
        <dbReference type="EMBL" id="KAA8491463.1"/>
    </source>
</evidence>
<comment type="caution">
    <text evidence="2">The sequence shown here is derived from an EMBL/GenBank/DDBJ whole genome shotgun (WGS) entry which is preliminary data.</text>
</comment>
<feature type="compositionally biased region" description="Basic residues" evidence="1">
    <location>
        <begin position="222"/>
        <end position="235"/>
    </location>
</feature>
<dbReference type="Pfam" id="PF04641">
    <property type="entry name" value="Rtf2"/>
    <property type="match status" value="1"/>
</dbReference>
<sequence length="263" mass="28738">MGGDGGTAPLPQREHAAMRRMILQACAESERDAAAEQTGDAERLALCAISRAPLVPPNVVCGRGWLYNKDALIEWLLRRAAEKRQNSHSPTSAYFAHINGISSVMDVHLHFDKPAEDAGEPLHGKVVCCLSGRQANATRQFIANRPCGCVMSAGAMRSVHADLDTMRRQGRVVELGKASNSASDRLCCEACDTPLDEELPRVHLDAPPGADLDRQLEFFARHTKRSKESRKHKKAQTIEASTKKRKVIVDSSPVESSVGPERP</sequence>
<reference evidence="3" key="1">
    <citation type="journal article" date="2019" name="Nat. Commun.">
        <title>Expansion of phycobilisome linker gene families in mesophilic red algae.</title>
        <authorList>
            <person name="Lee J."/>
            <person name="Kim D."/>
            <person name="Bhattacharya D."/>
            <person name="Yoon H.S."/>
        </authorList>
    </citation>
    <scope>NUCLEOTIDE SEQUENCE [LARGE SCALE GENOMIC DNA]</scope>
    <source>
        <strain evidence="3">CCMP 1328</strain>
    </source>
</reference>
<protein>
    <submittedName>
        <fullName evidence="2">Protein RTF2-like</fullName>
    </submittedName>
</protein>
<name>A0A5J4YLE4_PORPP</name>
<dbReference type="InterPro" id="IPR006735">
    <property type="entry name" value="Rtf2"/>
</dbReference>
<evidence type="ECO:0000313" key="3">
    <source>
        <dbReference type="Proteomes" id="UP000324585"/>
    </source>
</evidence>
<dbReference type="PANTHER" id="PTHR12775">
    <property type="entry name" value="PROTEIN C20ORF43 HOMOLOG"/>
    <property type="match status" value="1"/>
</dbReference>